<feature type="domain" description="Shugoshin C-terminal" evidence="10">
    <location>
        <begin position="589"/>
        <end position="610"/>
    </location>
</feature>
<feature type="compositionally biased region" description="Basic and acidic residues" evidence="9">
    <location>
        <begin position="422"/>
        <end position="431"/>
    </location>
</feature>
<feature type="compositionally biased region" description="Low complexity" evidence="9">
    <location>
        <begin position="432"/>
        <end position="442"/>
    </location>
</feature>
<feature type="compositionally biased region" description="Basic and acidic residues" evidence="9">
    <location>
        <begin position="367"/>
        <end position="385"/>
    </location>
</feature>
<dbReference type="GO" id="GO:0051301">
    <property type="term" value="P:cell division"/>
    <property type="evidence" value="ECO:0007669"/>
    <property type="project" value="UniProtKB-KW"/>
</dbReference>
<dbReference type="OrthoDB" id="9901374at2759"/>
<keyword evidence="5" id="KW-0159">Chromosome partition</keyword>
<dbReference type="Pfam" id="PF07557">
    <property type="entry name" value="Shugoshin_C"/>
    <property type="match status" value="1"/>
</dbReference>
<organism evidence="11 14">
    <name type="scientific">Geotrypetes seraphini</name>
    <name type="common">Gaboon caecilian</name>
    <name type="synonym">Caecilia seraphini</name>
    <dbReference type="NCBI Taxonomy" id="260995"/>
    <lineage>
        <taxon>Eukaryota</taxon>
        <taxon>Metazoa</taxon>
        <taxon>Chordata</taxon>
        <taxon>Craniata</taxon>
        <taxon>Vertebrata</taxon>
        <taxon>Euteleostomi</taxon>
        <taxon>Amphibia</taxon>
        <taxon>Gymnophiona</taxon>
        <taxon>Geotrypetes</taxon>
    </lineage>
</organism>
<evidence type="ECO:0000256" key="7">
    <source>
        <dbReference type="ARBA" id="ARBA00023306"/>
    </source>
</evidence>
<evidence type="ECO:0000256" key="6">
    <source>
        <dbReference type="ARBA" id="ARBA00023054"/>
    </source>
</evidence>
<evidence type="ECO:0000313" key="13">
    <source>
        <dbReference type="RefSeq" id="XP_033786553.1"/>
    </source>
</evidence>
<feature type="compositionally biased region" description="Basic and acidic residues" evidence="9">
    <location>
        <begin position="497"/>
        <end position="516"/>
    </location>
</feature>
<comment type="subcellular location">
    <subcellularLocation>
        <location evidence="1">Chromosome</location>
        <location evidence="1">Centromere</location>
    </subcellularLocation>
</comment>
<dbReference type="CTD" id="151648"/>
<gene>
    <name evidence="12 13 14" type="primary">SGO1</name>
</gene>
<dbReference type="KEGG" id="gsh:117353991"/>
<dbReference type="GO" id="GO:0045132">
    <property type="term" value="P:meiotic chromosome segregation"/>
    <property type="evidence" value="ECO:0007669"/>
    <property type="project" value="InterPro"/>
</dbReference>
<feature type="region of interest" description="Disordered" evidence="9">
    <location>
        <begin position="417"/>
        <end position="524"/>
    </location>
</feature>
<evidence type="ECO:0000256" key="3">
    <source>
        <dbReference type="ARBA" id="ARBA00022454"/>
    </source>
</evidence>
<feature type="compositionally biased region" description="Polar residues" evidence="9">
    <location>
        <begin position="329"/>
        <end position="340"/>
    </location>
</feature>
<evidence type="ECO:0000256" key="2">
    <source>
        <dbReference type="ARBA" id="ARBA00010845"/>
    </source>
</evidence>
<keyword evidence="4" id="KW-0132">Cell division</keyword>
<keyword evidence="7" id="KW-0131">Cell cycle</keyword>
<reference evidence="12 13" key="1">
    <citation type="submission" date="2025-04" db="UniProtKB">
        <authorList>
            <consortium name="RefSeq"/>
        </authorList>
    </citation>
    <scope>IDENTIFICATION</scope>
</reference>
<dbReference type="GO" id="GO:0000775">
    <property type="term" value="C:chromosome, centromeric region"/>
    <property type="evidence" value="ECO:0007669"/>
    <property type="project" value="UniProtKB-SubCell"/>
</dbReference>
<dbReference type="Proteomes" id="UP000515159">
    <property type="component" value="Chromosome 2"/>
</dbReference>
<keyword evidence="3" id="KW-0158">Chromosome</keyword>
<proteinExistence type="inferred from homology"/>
<evidence type="ECO:0000256" key="4">
    <source>
        <dbReference type="ARBA" id="ARBA00022618"/>
    </source>
</evidence>
<evidence type="ECO:0000313" key="11">
    <source>
        <dbReference type="Proteomes" id="UP000515159"/>
    </source>
</evidence>
<evidence type="ECO:0000313" key="12">
    <source>
        <dbReference type="RefSeq" id="XP_033786551.1"/>
    </source>
</evidence>
<evidence type="ECO:0000259" key="10">
    <source>
        <dbReference type="Pfam" id="PF07557"/>
    </source>
</evidence>
<keyword evidence="8" id="KW-0137">Centromere</keyword>
<dbReference type="GO" id="GO:0005634">
    <property type="term" value="C:nucleus"/>
    <property type="evidence" value="ECO:0007669"/>
    <property type="project" value="InterPro"/>
</dbReference>
<evidence type="ECO:0000256" key="1">
    <source>
        <dbReference type="ARBA" id="ARBA00004584"/>
    </source>
</evidence>
<dbReference type="InterPro" id="IPR038889">
    <property type="entry name" value="Shugoshin1/2"/>
</dbReference>
<evidence type="ECO:0000256" key="8">
    <source>
        <dbReference type="ARBA" id="ARBA00023328"/>
    </source>
</evidence>
<evidence type="ECO:0000256" key="5">
    <source>
        <dbReference type="ARBA" id="ARBA00022829"/>
    </source>
</evidence>
<dbReference type="PANTHER" id="PTHR21577:SF3">
    <property type="entry name" value="SHUGOSHIN 1-RELATED"/>
    <property type="match status" value="1"/>
</dbReference>
<dbReference type="InterPro" id="IPR011515">
    <property type="entry name" value="Shugoshin_C"/>
</dbReference>
<dbReference type="RefSeq" id="XP_033786554.1">
    <property type="nucleotide sequence ID" value="XM_033930663.1"/>
</dbReference>
<accession>A0A6P8PRQ1</accession>
<dbReference type="RefSeq" id="XP_033786553.1">
    <property type="nucleotide sequence ID" value="XM_033930662.1"/>
</dbReference>
<keyword evidence="11" id="KW-1185">Reference proteome</keyword>
<evidence type="ECO:0000313" key="14">
    <source>
        <dbReference type="RefSeq" id="XP_033786554.1"/>
    </source>
</evidence>
<feature type="compositionally biased region" description="Low complexity" evidence="9">
    <location>
        <begin position="482"/>
        <end position="493"/>
    </location>
</feature>
<protein>
    <submittedName>
        <fullName evidence="12 13">Shugoshin 1 isoform X1</fullName>
    </submittedName>
</protein>
<feature type="region of interest" description="Disordered" evidence="9">
    <location>
        <begin position="329"/>
        <end position="397"/>
    </location>
</feature>
<keyword evidence="6" id="KW-0175">Coiled coil</keyword>
<comment type="similarity">
    <text evidence="2">Belongs to the shugoshin family.</text>
</comment>
<dbReference type="Gene3D" id="1.20.5.730">
    <property type="entry name" value="Single helix bin"/>
    <property type="match status" value="1"/>
</dbReference>
<dbReference type="PANTHER" id="PTHR21577">
    <property type="entry name" value="SHUGOSHIN"/>
    <property type="match status" value="1"/>
</dbReference>
<dbReference type="RefSeq" id="XP_033786551.1">
    <property type="nucleotide sequence ID" value="XM_033930660.1"/>
</dbReference>
<dbReference type="GeneID" id="117353991"/>
<dbReference type="AlphaFoldDB" id="A0A6P8PRQ1"/>
<sequence>MVHERCAKKSFRDSLEVIKERMKEKRNKQLAKVTTANKNLSTKVKGKILQNSCVMLKNVQLNNKALAQALEIEKAKTRQAQDVILHLKRDYQSLKFHIFMLQRKLKSQEEESSAESKLSALREIISKVTANLLETADLLGPAHDLCFTSSGQRRNPSLMKEKGMTNSTALLHVPIREGDNGNKISENEIDNFTTVKNPDPLIGHSWQISERFISVQRGSRGRRAVIHHDLSVSQNEDSKSSSVPQNLSVQHSNYSFKQHDEPCIFNSPESSASLAKSADVEQVCAGANEGCIQEGSLEKIPVLEEDLFSLNEDQLNQDRLTLPLLTEIKSSTPDPKSTQSHIKDKATSQTGRGRKGRTDGMNVSLKKPWENSRPRTRSKSRERSSNKQPAVKIKMDTTIGSSDAYDFFSEESVHLTPFRQGKGNDESKMEASEQSYTEQSSSENDDSLYVPHNKKSKRQSIESKLNSEVLPSRPRSKRTLVLQKQQQQLIGGKKNAKSKEDSGNATSNEKENEKPVGLKTRLGNALIDTGSEVSQNKLGTDDMPEAPQAQHFGLRDVTNFSLASCQTEIRKISCPLLDCDQEKTETSIRKRRCTFTVNYKEPTLTGKLRRGDRFTDTEFLHSPIFKEKNSKRKSYKKRSLARYNEAFVGCR</sequence>
<name>A0A6P8PRQ1_GEOSA</name>
<evidence type="ECO:0000256" key="9">
    <source>
        <dbReference type="SAM" id="MobiDB-lite"/>
    </source>
</evidence>